<gene>
    <name evidence="3" type="ORF">RC54_05860</name>
</gene>
<evidence type="ECO:0000313" key="3">
    <source>
        <dbReference type="EMBL" id="AYR23378.1"/>
    </source>
</evidence>
<feature type="region of interest" description="Disordered" evidence="2">
    <location>
        <begin position="71"/>
        <end position="100"/>
    </location>
</feature>
<accession>A0AAD0XGE1</accession>
<protein>
    <submittedName>
        <fullName evidence="3">Uncharacterized protein</fullName>
    </submittedName>
</protein>
<feature type="coiled-coil region" evidence="1">
    <location>
        <begin position="15"/>
        <end position="47"/>
    </location>
</feature>
<dbReference type="AlphaFoldDB" id="A0AAD0XGE1"/>
<evidence type="ECO:0000256" key="1">
    <source>
        <dbReference type="SAM" id="Coils"/>
    </source>
</evidence>
<reference evidence="3 4" key="1">
    <citation type="submission" date="2017-11" db="EMBL/GenBank/DDBJ databases">
        <title>Complete genome sequence of Herbaspirillum rubrisubalbicans DSM 11543.</title>
        <authorList>
            <person name="Chen M."/>
            <person name="An Q."/>
        </authorList>
    </citation>
    <scope>NUCLEOTIDE SEQUENCE [LARGE SCALE GENOMIC DNA]</scope>
    <source>
        <strain evidence="3 4">DSM 11543</strain>
    </source>
</reference>
<organism evidence="3 4">
    <name type="scientific">Herbaspirillum rubrisubalbicans</name>
    <dbReference type="NCBI Taxonomy" id="80842"/>
    <lineage>
        <taxon>Bacteria</taxon>
        <taxon>Pseudomonadati</taxon>
        <taxon>Pseudomonadota</taxon>
        <taxon>Betaproteobacteria</taxon>
        <taxon>Burkholderiales</taxon>
        <taxon>Oxalobacteraceae</taxon>
        <taxon>Herbaspirillum</taxon>
    </lineage>
</organism>
<evidence type="ECO:0000256" key="2">
    <source>
        <dbReference type="SAM" id="MobiDB-lite"/>
    </source>
</evidence>
<name>A0AAD0XGE1_9BURK</name>
<keyword evidence="1" id="KW-0175">Coiled coil</keyword>
<feature type="compositionally biased region" description="Basic and acidic residues" evidence="2">
    <location>
        <begin position="75"/>
        <end position="92"/>
    </location>
</feature>
<dbReference type="EMBL" id="CP024996">
    <property type="protein sequence ID" value="AYR23378.1"/>
    <property type="molecule type" value="Genomic_DNA"/>
</dbReference>
<evidence type="ECO:0000313" key="4">
    <source>
        <dbReference type="Proteomes" id="UP000269199"/>
    </source>
</evidence>
<sequence>MGQVDMQITQKMKTYFELLAERESLDKELTQARAREAESVLKDIAEKMWLFEFTPRDVEKAYRKHELLYGNPRTLPDRRARRFEDDRSKESEANSSTSNK</sequence>
<proteinExistence type="predicted"/>
<dbReference type="Proteomes" id="UP000269199">
    <property type="component" value="Chromosome"/>
</dbReference>